<dbReference type="GO" id="GO:0015562">
    <property type="term" value="F:efflux transmembrane transporter activity"/>
    <property type="evidence" value="ECO:0007669"/>
    <property type="project" value="InterPro"/>
</dbReference>
<organism evidence="8 9">
    <name type="scientific">Flavobacterium restrictum</name>
    <dbReference type="NCBI Taxonomy" id="2594428"/>
    <lineage>
        <taxon>Bacteria</taxon>
        <taxon>Pseudomonadati</taxon>
        <taxon>Bacteroidota</taxon>
        <taxon>Flavobacteriia</taxon>
        <taxon>Flavobacteriales</taxon>
        <taxon>Flavobacteriaceae</taxon>
        <taxon>Flavobacterium</taxon>
    </lineage>
</organism>
<keyword evidence="4" id="KW-1134">Transmembrane beta strand</keyword>
<dbReference type="OrthoDB" id="680214at2"/>
<accession>A0A553DS55</accession>
<evidence type="ECO:0000256" key="5">
    <source>
        <dbReference type="ARBA" id="ARBA00022692"/>
    </source>
</evidence>
<name>A0A553DS55_9FLAO</name>
<comment type="caution">
    <text evidence="8">The sequence shown here is derived from an EMBL/GenBank/DDBJ whole genome shotgun (WGS) entry which is preliminary data.</text>
</comment>
<keyword evidence="3" id="KW-0813">Transport</keyword>
<evidence type="ECO:0000256" key="4">
    <source>
        <dbReference type="ARBA" id="ARBA00022452"/>
    </source>
</evidence>
<evidence type="ECO:0000313" key="8">
    <source>
        <dbReference type="EMBL" id="TRX35617.1"/>
    </source>
</evidence>
<evidence type="ECO:0000313" key="9">
    <source>
        <dbReference type="Proteomes" id="UP000316371"/>
    </source>
</evidence>
<comment type="similarity">
    <text evidence="2">Belongs to the outer membrane factor (OMF) (TC 1.B.17) family.</text>
</comment>
<dbReference type="InterPro" id="IPR051906">
    <property type="entry name" value="TolC-like"/>
</dbReference>
<gene>
    <name evidence="8" type="ORF">FNW21_14930</name>
</gene>
<sequence>MKVSKYMLFGIFFVGISSIVAQEKTNLKLEDAIHLAWTKSNEVSLANTKVNTRKYELAATKNNQYPDFKISGQYQRLTNANVDLKINQGSSSSGSTPKVDQLLLGQANASLPVFAGFKIQNSIQLHDALYEAETASALQTKEDVAMKVVNYYASLYKAQKTVELLKENQKRAQQRVVDFTDLEKNGIIPRNDLLKSQLQVSKIQLSIDDATNNLNIVNFYLVTLLKLDPETKLVVLESDFANFRMDNVPQDEAPALQNRKDLESVRLQGKASQSNIKIAKGAYYPTLTLIAGYTALNLKNVITVENAMNIGLGVSYDLSAILKNSTLVKVAESKATESQNSEAILTDYIKVEVQKAIEDYQLALKQDVVYGQAVEQSSENYRIIKDKYDNGLSDTNDLLEADVDQLGAKINKALAKANIIQKYYELLAVTGQLSQTFNLSKI</sequence>
<dbReference type="Proteomes" id="UP000316371">
    <property type="component" value="Unassembled WGS sequence"/>
</dbReference>
<dbReference type="InterPro" id="IPR003423">
    <property type="entry name" value="OMP_efflux"/>
</dbReference>
<comment type="subcellular location">
    <subcellularLocation>
        <location evidence="1">Cell outer membrane</location>
    </subcellularLocation>
</comment>
<dbReference type="GO" id="GO:0015288">
    <property type="term" value="F:porin activity"/>
    <property type="evidence" value="ECO:0007669"/>
    <property type="project" value="TreeGrafter"/>
</dbReference>
<evidence type="ECO:0000256" key="2">
    <source>
        <dbReference type="ARBA" id="ARBA00007613"/>
    </source>
</evidence>
<dbReference type="Gene3D" id="1.20.1600.10">
    <property type="entry name" value="Outer membrane efflux proteins (OEP)"/>
    <property type="match status" value="1"/>
</dbReference>
<dbReference type="AlphaFoldDB" id="A0A553DS55"/>
<dbReference type="EMBL" id="VJZT01000022">
    <property type="protein sequence ID" value="TRX35617.1"/>
    <property type="molecule type" value="Genomic_DNA"/>
</dbReference>
<dbReference type="PANTHER" id="PTHR30026">
    <property type="entry name" value="OUTER MEMBRANE PROTEIN TOLC"/>
    <property type="match status" value="1"/>
</dbReference>
<evidence type="ECO:0000256" key="3">
    <source>
        <dbReference type="ARBA" id="ARBA00022448"/>
    </source>
</evidence>
<keyword evidence="5" id="KW-0812">Transmembrane</keyword>
<proteinExistence type="inferred from homology"/>
<dbReference type="RefSeq" id="WP_144257556.1">
    <property type="nucleotide sequence ID" value="NZ_VJZT01000022.1"/>
</dbReference>
<evidence type="ECO:0000256" key="6">
    <source>
        <dbReference type="ARBA" id="ARBA00023136"/>
    </source>
</evidence>
<dbReference type="GO" id="GO:1990281">
    <property type="term" value="C:efflux pump complex"/>
    <property type="evidence" value="ECO:0007669"/>
    <property type="project" value="TreeGrafter"/>
</dbReference>
<dbReference type="Pfam" id="PF02321">
    <property type="entry name" value="OEP"/>
    <property type="match status" value="2"/>
</dbReference>
<keyword evidence="6" id="KW-0472">Membrane</keyword>
<keyword evidence="7" id="KW-0998">Cell outer membrane</keyword>
<protein>
    <submittedName>
        <fullName evidence="8">TolC family protein</fullName>
    </submittedName>
</protein>
<keyword evidence="9" id="KW-1185">Reference proteome</keyword>
<evidence type="ECO:0000256" key="1">
    <source>
        <dbReference type="ARBA" id="ARBA00004442"/>
    </source>
</evidence>
<dbReference type="GO" id="GO:0009279">
    <property type="term" value="C:cell outer membrane"/>
    <property type="evidence" value="ECO:0007669"/>
    <property type="project" value="UniProtKB-SubCell"/>
</dbReference>
<dbReference type="PANTHER" id="PTHR30026:SF20">
    <property type="entry name" value="OUTER MEMBRANE PROTEIN TOLC"/>
    <property type="match status" value="1"/>
</dbReference>
<reference evidence="8 9" key="1">
    <citation type="submission" date="2019-07" db="EMBL/GenBank/DDBJ databases">
        <title>Novel species of Flavobacterium.</title>
        <authorList>
            <person name="Liu Q."/>
            <person name="Xin Y.-H."/>
        </authorList>
    </citation>
    <scope>NUCLEOTIDE SEQUENCE [LARGE SCALE GENOMIC DNA]</scope>
    <source>
        <strain evidence="8 9">LB1R34</strain>
    </source>
</reference>
<evidence type="ECO:0000256" key="7">
    <source>
        <dbReference type="ARBA" id="ARBA00023237"/>
    </source>
</evidence>
<dbReference type="SUPFAM" id="SSF56954">
    <property type="entry name" value="Outer membrane efflux proteins (OEP)"/>
    <property type="match status" value="1"/>
</dbReference>